<proteinExistence type="predicted"/>
<sequence length="84" mass="9479">MADEGVFSKESIPDSIVLQLKQDVKEFDLDEYLPSETLQWCRTQLLGMGFDPEKPPPIPPAESMTPFLLLPTIPSVIRATYRSL</sequence>
<evidence type="ECO:0000313" key="1">
    <source>
        <dbReference type="EMBL" id="THC92935.1"/>
    </source>
</evidence>
<dbReference type="VEuPathDB" id="FungiDB:EYZ11_007578"/>
<organism evidence="1 2">
    <name type="scientific">Aspergillus tanneri</name>
    <dbReference type="NCBI Taxonomy" id="1220188"/>
    <lineage>
        <taxon>Eukaryota</taxon>
        <taxon>Fungi</taxon>
        <taxon>Dikarya</taxon>
        <taxon>Ascomycota</taxon>
        <taxon>Pezizomycotina</taxon>
        <taxon>Eurotiomycetes</taxon>
        <taxon>Eurotiomycetidae</taxon>
        <taxon>Eurotiales</taxon>
        <taxon>Aspergillaceae</taxon>
        <taxon>Aspergillus</taxon>
        <taxon>Aspergillus subgen. Circumdati</taxon>
    </lineage>
</organism>
<dbReference type="Proteomes" id="UP000308092">
    <property type="component" value="Unassembled WGS sequence"/>
</dbReference>
<dbReference type="EMBL" id="SOSA01000298">
    <property type="protein sequence ID" value="THC92935.1"/>
    <property type="molecule type" value="Genomic_DNA"/>
</dbReference>
<gene>
    <name evidence="1" type="ORF">EYZ11_007578</name>
</gene>
<accession>A0A4S3JD07</accession>
<name>A0A4S3JD07_9EURO</name>
<dbReference type="AlphaFoldDB" id="A0A4S3JD07"/>
<protein>
    <submittedName>
        <fullName evidence="1">Uncharacterized protein</fullName>
    </submittedName>
</protein>
<evidence type="ECO:0000313" key="2">
    <source>
        <dbReference type="Proteomes" id="UP000308092"/>
    </source>
</evidence>
<comment type="caution">
    <text evidence="1">The sequence shown here is derived from an EMBL/GenBank/DDBJ whole genome shotgun (WGS) entry which is preliminary data.</text>
</comment>
<reference evidence="1 2" key="1">
    <citation type="submission" date="2019-03" db="EMBL/GenBank/DDBJ databases">
        <title>The genome sequence of a newly discovered highly antifungal drug resistant Aspergillus species, Aspergillus tanneri NIH 1004.</title>
        <authorList>
            <person name="Mounaud S."/>
            <person name="Singh I."/>
            <person name="Joardar V."/>
            <person name="Pakala S."/>
            <person name="Pakala S."/>
            <person name="Venepally P."/>
            <person name="Hoover J."/>
            <person name="Nierman W."/>
            <person name="Chung J."/>
            <person name="Losada L."/>
        </authorList>
    </citation>
    <scope>NUCLEOTIDE SEQUENCE [LARGE SCALE GENOMIC DNA]</scope>
    <source>
        <strain evidence="1 2">NIH1004</strain>
    </source>
</reference>
<keyword evidence="2" id="KW-1185">Reference proteome</keyword>